<keyword evidence="1" id="KW-0732">Signal</keyword>
<comment type="caution">
    <text evidence="2">The sequence shown here is derived from an EMBL/GenBank/DDBJ whole genome shotgun (WGS) entry which is preliminary data.</text>
</comment>
<evidence type="ECO:0008006" key="4">
    <source>
        <dbReference type="Google" id="ProtNLM"/>
    </source>
</evidence>
<name>D3B8N1_HETP5</name>
<evidence type="ECO:0000313" key="3">
    <source>
        <dbReference type="Proteomes" id="UP000001396"/>
    </source>
</evidence>
<protein>
    <recommendedName>
        <fullName evidence="4">IPT/TIG domain-containing protein</fullName>
    </recommendedName>
</protein>
<dbReference type="RefSeq" id="XP_020434516.1">
    <property type="nucleotide sequence ID" value="XM_020575721.1"/>
</dbReference>
<evidence type="ECO:0000313" key="2">
    <source>
        <dbReference type="EMBL" id="EFA82399.1"/>
    </source>
</evidence>
<dbReference type="InParanoid" id="D3B8N1"/>
<evidence type="ECO:0000256" key="1">
    <source>
        <dbReference type="SAM" id="SignalP"/>
    </source>
</evidence>
<feature type="chain" id="PRO_5003042038" description="IPT/TIG domain-containing protein" evidence="1">
    <location>
        <begin position="27"/>
        <end position="83"/>
    </location>
</feature>
<dbReference type="AlphaFoldDB" id="D3B8N1"/>
<proteinExistence type="predicted"/>
<gene>
    <name evidence="2" type="ORF">PPL_04824</name>
</gene>
<accession>D3B8N1</accession>
<dbReference type="Proteomes" id="UP000001396">
    <property type="component" value="Unassembled WGS sequence"/>
</dbReference>
<dbReference type="GeneID" id="31360311"/>
<organism evidence="2 3">
    <name type="scientific">Heterostelium pallidum (strain ATCC 26659 / Pp 5 / PN500)</name>
    <name type="common">Cellular slime mold</name>
    <name type="synonym">Polysphondylium pallidum</name>
    <dbReference type="NCBI Taxonomy" id="670386"/>
    <lineage>
        <taxon>Eukaryota</taxon>
        <taxon>Amoebozoa</taxon>
        <taxon>Evosea</taxon>
        <taxon>Eumycetozoa</taxon>
        <taxon>Dictyostelia</taxon>
        <taxon>Acytosteliales</taxon>
        <taxon>Acytosteliaceae</taxon>
        <taxon>Heterostelium</taxon>
    </lineage>
</organism>
<dbReference type="EMBL" id="ADBJ01000020">
    <property type="protein sequence ID" value="EFA82399.1"/>
    <property type="molecule type" value="Genomic_DNA"/>
</dbReference>
<keyword evidence="3" id="KW-1185">Reference proteome</keyword>
<sequence>MNEFCMSLLPLYIFFLDLSNVQEVSQDNGNTIIIGSSFGNDTTSIILHFNGSTPMSPISVSDSMLTFKFPQTHQIQHITNCSI</sequence>
<feature type="signal peptide" evidence="1">
    <location>
        <begin position="1"/>
        <end position="26"/>
    </location>
</feature>
<reference evidence="2 3" key="1">
    <citation type="journal article" date="2011" name="Genome Res.">
        <title>Phylogeny-wide analysis of social amoeba genomes highlights ancient origins for complex intercellular communication.</title>
        <authorList>
            <person name="Heidel A.J."/>
            <person name="Lawal H.M."/>
            <person name="Felder M."/>
            <person name="Schilde C."/>
            <person name="Helps N.R."/>
            <person name="Tunggal B."/>
            <person name="Rivero F."/>
            <person name="John U."/>
            <person name="Schleicher M."/>
            <person name="Eichinger L."/>
            <person name="Platzer M."/>
            <person name="Noegel A.A."/>
            <person name="Schaap P."/>
            <person name="Gloeckner G."/>
        </authorList>
    </citation>
    <scope>NUCLEOTIDE SEQUENCE [LARGE SCALE GENOMIC DNA]</scope>
    <source>
        <strain evidence="3">ATCC 26659 / Pp 5 / PN500</strain>
    </source>
</reference>